<dbReference type="PANTHER" id="PTHR43020">
    <property type="entry name" value="CDK5 REGULATORY SUBUNIT-ASSOCIATED PROTEIN 1"/>
    <property type="match status" value="1"/>
</dbReference>
<dbReference type="PROSITE" id="PS01278">
    <property type="entry name" value="MTTASE_RADICAL"/>
    <property type="match status" value="1"/>
</dbReference>
<dbReference type="PROSITE" id="PS51449">
    <property type="entry name" value="MTTASE_N"/>
    <property type="match status" value="1"/>
</dbReference>
<dbReference type="AlphaFoldDB" id="C7LX33"/>
<feature type="binding site" evidence="13">
    <location>
        <position position="161"/>
    </location>
    <ligand>
        <name>[4Fe-4S] cluster</name>
        <dbReference type="ChEBI" id="CHEBI:49883"/>
        <label>2</label>
        <note>4Fe-4S-S-AdoMet</note>
    </ligand>
</feature>
<dbReference type="InterPro" id="IPR038135">
    <property type="entry name" value="Methylthiotransferase_N_sf"/>
</dbReference>
<dbReference type="InterPro" id="IPR023404">
    <property type="entry name" value="rSAM_horseshoe"/>
</dbReference>
<comment type="function">
    <text evidence="1 13">Catalyzes the methylthiolation of N6-(dimethylallyl)adenosine (i(6)A), leading to the formation of 2-methylthio-N6-(dimethylallyl)adenosine (ms(2)i(6)A) at position 37 in tRNAs that read codons beginning with uridine.</text>
</comment>
<comment type="cofactor">
    <cofactor evidence="13">
        <name>[4Fe-4S] cluster</name>
        <dbReference type="ChEBI" id="CHEBI:49883"/>
    </cofactor>
    <text evidence="13">Binds 2 [4Fe-4S] clusters. One cluster is coordinated with 3 cysteines and an exchangeable S-adenosyl-L-methionine.</text>
</comment>
<evidence type="ECO:0000256" key="3">
    <source>
        <dbReference type="ARBA" id="ARBA00022490"/>
    </source>
</evidence>
<dbReference type="KEGG" id="dba:Dbac_0582"/>
<dbReference type="SUPFAM" id="SSF102114">
    <property type="entry name" value="Radical SAM enzymes"/>
    <property type="match status" value="1"/>
</dbReference>
<evidence type="ECO:0000256" key="12">
    <source>
        <dbReference type="ARBA" id="ARBA00081141"/>
    </source>
</evidence>
<dbReference type="InterPro" id="IPR058240">
    <property type="entry name" value="rSAM_sf"/>
</dbReference>
<dbReference type="Gene3D" id="3.80.30.20">
    <property type="entry name" value="tm_1862 like domain"/>
    <property type="match status" value="1"/>
</dbReference>
<evidence type="ECO:0000313" key="17">
    <source>
        <dbReference type="EMBL" id="ACU88706.1"/>
    </source>
</evidence>
<evidence type="ECO:0000256" key="9">
    <source>
        <dbReference type="ARBA" id="ARBA00033765"/>
    </source>
</evidence>
<dbReference type="GO" id="GO:0046872">
    <property type="term" value="F:metal ion binding"/>
    <property type="evidence" value="ECO:0007669"/>
    <property type="project" value="UniProtKB-KW"/>
</dbReference>
<dbReference type="InterPro" id="IPR006638">
    <property type="entry name" value="Elp3/MiaA/NifB-like_rSAM"/>
</dbReference>
<keyword evidence="2 13" id="KW-0004">4Fe-4S</keyword>
<dbReference type="FunFam" id="3.80.30.20:FF:000001">
    <property type="entry name" value="tRNA-2-methylthio-N(6)-dimethylallyladenosine synthase 2"/>
    <property type="match status" value="1"/>
</dbReference>
<name>C7LX33_DESBD</name>
<comment type="subunit">
    <text evidence="13">Monomer.</text>
</comment>
<dbReference type="EC" id="2.8.4.3" evidence="9 13"/>
<dbReference type="OrthoDB" id="9805215at2"/>
<reference evidence="17 18" key="1">
    <citation type="journal article" date="2009" name="Stand. Genomic Sci.">
        <title>Complete genome sequence of Desulfomicrobium baculatum type strain (X).</title>
        <authorList>
            <person name="Copeland A."/>
            <person name="Spring S."/>
            <person name="Goker M."/>
            <person name="Schneider S."/>
            <person name="Lapidus A."/>
            <person name="Del Rio T.G."/>
            <person name="Tice H."/>
            <person name="Cheng J.F."/>
            <person name="Chen F."/>
            <person name="Nolan M."/>
            <person name="Bruce D."/>
            <person name="Goodwin L."/>
            <person name="Pitluck S."/>
            <person name="Ivanova N."/>
            <person name="Mavrommatis K."/>
            <person name="Ovchinnikova G."/>
            <person name="Pati A."/>
            <person name="Chen A."/>
            <person name="Palaniappan K."/>
            <person name="Land M."/>
            <person name="Hauser L."/>
            <person name="Chang Y.J."/>
            <person name="Jeffries C.C."/>
            <person name="Meincke L."/>
            <person name="Sims D."/>
            <person name="Brettin T."/>
            <person name="Detter J.C."/>
            <person name="Han C."/>
            <person name="Chain P."/>
            <person name="Bristow J."/>
            <person name="Eisen J.A."/>
            <person name="Markowitz V."/>
            <person name="Hugenholtz P."/>
            <person name="Kyrpides N.C."/>
            <person name="Klenk H.P."/>
            <person name="Lucas S."/>
        </authorList>
    </citation>
    <scope>NUCLEOTIDE SEQUENCE [LARGE SCALE GENOMIC DNA]</scope>
    <source>
        <strain evidence="18">DSM 4028 / VKM B-1378 / X</strain>
    </source>
</reference>
<dbReference type="CDD" id="cd01335">
    <property type="entry name" value="Radical_SAM"/>
    <property type="match status" value="1"/>
</dbReference>
<evidence type="ECO:0000256" key="4">
    <source>
        <dbReference type="ARBA" id="ARBA00022679"/>
    </source>
</evidence>
<proteinExistence type="inferred from homology"/>
<sequence>MRFHILTFGCQMNVADADWLTQSLVSRGWTEAGESDAQVFVVTTCSVREKPEQKVYSLLGRLKSYADRSPDVFVAVGGCVAQQIGEEFWNRFPFVRLVFGTDGTAMVPQALERLANDPALRISLLDFLDHYPEREQPEGGTVQAQAFVNIMQGCDNFCAYCIVPFTRGRQKSRSSDAVVAECEALVRRGARELTLLGQNVNSYGQDKHGDGTSFASLLERISAIPGLMRLKFTTSHPKDIAPEVVTAFGKLPNLCPQLHLPVQSGSDAVLKAMGRKYTRARYLDTIRELRRVCPQITLTTDIIVGFPGETLQDFEDTLELMREVRYESSFSFKYSDRPGVRAEKMDFKVPEEEKSRRLAVLQEMQDRITVEELAAQVGSMAEVLVEGPSKMQDSEYIFWRGRDGGGRIVNFSSPIPCLTGRMVRVRIVDAKKHSLVGEIRGEPW</sequence>
<keyword evidence="3 13" id="KW-0963">Cytoplasm</keyword>
<comment type="subcellular location">
    <subcellularLocation>
        <location evidence="13">Cytoplasm</location>
    </subcellularLocation>
</comment>
<dbReference type="GO" id="GO:0005829">
    <property type="term" value="C:cytosol"/>
    <property type="evidence" value="ECO:0007669"/>
    <property type="project" value="TreeGrafter"/>
</dbReference>
<dbReference type="SFLD" id="SFLDS00029">
    <property type="entry name" value="Radical_SAM"/>
    <property type="match status" value="1"/>
</dbReference>
<comment type="similarity">
    <text evidence="13">Belongs to the methylthiotransferase family. MiaB subfamily.</text>
</comment>
<evidence type="ECO:0000256" key="13">
    <source>
        <dbReference type="HAMAP-Rule" id="MF_01864"/>
    </source>
</evidence>
<dbReference type="InterPro" id="IPR002792">
    <property type="entry name" value="TRAM_dom"/>
</dbReference>
<dbReference type="Pfam" id="PF04055">
    <property type="entry name" value="Radical_SAM"/>
    <property type="match status" value="1"/>
</dbReference>
<feature type="domain" description="MTTase N-terminal" evidence="15">
    <location>
        <begin position="1"/>
        <end position="116"/>
    </location>
</feature>
<evidence type="ECO:0000256" key="1">
    <source>
        <dbReference type="ARBA" id="ARBA00003234"/>
    </source>
</evidence>
<evidence type="ECO:0000259" key="14">
    <source>
        <dbReference type="PROSITE" id="PS50926"/>
    </source>
</evidence>
<feature type="binding site" evidence="13">
    <location>
        <position position="79"/>
    </location>
    <ligand>
        <name>[4Fe-4S] cluster</name>
        <dbReference type="ChEBI" id="CHEBI:49883"/>
        <label>1</label>
    </ligand>
</feature>
<keyword evidence="8 13" id="KW-0411">Iron-sulfur</keyword>
<dbReference type="STRING" id="525897.Dbac_0582"/>
<dbReference type="eggNOG" id="COG0621">
    <property type="taxonomic scope" value="Bacteria"/>
</dbReference>
<keyword evidence="13" id="KW-0819">tRNA processing</keyword>
<dbReference type="FunFam" id="3.40.50.12160:FF:000003">
    <property type="entry name" value="CDK5 regulatory subunit-associated protein 1"/>
    <property type="match status" value="1"/>
</dbReference>
<organism evidence="17 18">
    <name type="scientific">Desulfomicrobium baculatum (strain DSM 4028 / VKM B-1378 / X)</name>
    <name type="common">Desulfovibrio baculatus</name>
    <dbReference type="NCBI Taxonomy" id="525897"/>
    <lineage>
        <taxon>Bacteria</taxon>
        <taxon>Pseudomonadati</taxon>
        <taxon>Thermodesulfobacteriota</taxon>
        <taxon>Desulfovibrionia</taxon>
        <taxon>Desulfovibrionales</taxon>
        <taxon>Desulfomicrobiaceae</taxon>
        <taxon>Desulfomicrobium</taxon>
    </lineage>
</organism>
<evidence type="ECO:0000256" key="10">
    <source>
        <dbReference type="ARBA" id="ARBA00068570"/>
    </source>
</evidence>
<dbReference type="Pfam" id="PF01938">
    <property type="entry name" value="TRAM"/>
    <property type="match status" value="1"/>
</dbReference>
<dbReference type="SFLD" id="SFLDG01082">
    <property type="entry name" value="B12-binding_domain_containing"/>
    <property type="match status" value="1"/>
</dbReference>
<dbReference type="InterPro" id="IPR005839">
    <property type="entry name" value="Methylthiotransferase"/>
</dbReference>
<dbReference type="Pfam" id="PF00919">
    <property type="entry name" value="UPF0004"/>
    <property type="match status" value="1"/>
</dbReference>
<evidence type="ECO:0000313" key="18">
    <source>
        <dbReference type="Proteomes" id="UP000002216"/>
    </source>
</evidence>
<feature type="binding site" evidence="13">
    <location>
        <position position="45"/>
    </location>
    <ligand>
        <name>[4Fe-4S] cluster</name>
        <dbReference type="ChEBI" id="CHEBI:49883"/>
        <label>1</label>
    </ligand>
</feature>
<feature type="binding site" evidence="13">
    <location>
        <position position="158"/>
    </location>
    <ligand>
        <name>[4Fe-4S] cluster</name>
        <dbReference type="ChEBI" id="CHEBI:49883"/>
        <label>2</label>
        <note>4Fe-4S-S-AdoMet</note>
    </ligand>
</feature>
<dbReference type="NCBIfam" id="TIGR00089">
    <property type="entry name" value="MiaB/RimO family radical SAM methylthiotransferase"/>
    <property type="match status" value="1"/>
</dbReference>
<evidence type="ECO:0000259" key="15">
    <source>
        <dbReference type="PROSITE" id="PS51449"/>
    </source>
</evidence>
<keyword evidence="18" id="KW-1185">Reference proteome</keyword>
<dbReference type="GO" id="GO:0016491">
    <property type="term" value="F:oxidoreductase activity"/>
    <property type="evidence" value="ECO:0007669"/>
    <property type="project" value="UniProtKB-KW"/>
</dbReference>
<dbReference type="HOGENOM" id="CLU_018697_2_0_7"/>
<dbReference type="SFLD" id="SFLDG01061">
    <property type="entry name" value="methylthiotransferase"/>
    <property type="match status" value="1"/>
</dbReference>
<keyword evidence="4 13" id="KW-0808">Transferase</keyword>
<gene>
    <name evidence="13" type="primary">miaB</name>
    <name evidence="17" type="ordered locus">Dbac_0582</name>
</gene>
<keyword evidence="7 13" id="KW-0408">Iron</keyword>
<evidence type="ECO:0000256" key="5">
    <source>
        <dbReference type="ARBA" id="ARBA00022691"/>
    </source>
</evidence>
<dbReference type="InterPro" id="IPR007197">
    <property type="entry name" value="rSAM"/>
</dbReference>
<evidence type="ECO:0000256" key="2">
    <source>
        <dbReference type="ARBA" id="ARBA00022485"/>
    </source>
</evidence>
<dbReference type="PROSITE" id="PS51918">
    <property type="entry name" value="RADICAL_SAM"/>
    <property type="match status" value="1"/>
</dbReference>
<evidence type="ECO:0000259" key="16">
    <source>
        <dbReference type="PROSITE" id="PS51918"/>
    </source>
</evidence>
<dbReference type="PANTHER" id="PTHR43020:SF2">
    <property type="entry name" value="MITOCHONDRIAL TRNA METHYLTHIOTRANSFERASE CDK5RAP1"/>
    <property type="match status" value="1"/>
</dbReference>
<feature type="domain" description="TRAM" evidence="14">
    <location>
        <begin position="374"/>
        <end position="441"/>
    </location>
</feature>
<comment type="catalytic activity">
    <reaction evidence="13">
        <text>N(6)-dimethylallyladenosine(37) in tRNA + (sulfur carrier)-SH + AH2 + 2 S-adenosyl-L-methionine = 2-methylsulfanyl-N(6)-dimethylallyladenosine(37) in tRNA + (sulfur carrier)-H + 5'-deoxyadenosine + L-methionine + A + S-adenosyl-L-homocysteine + 2 H(+)</text>
        <dbReference type="Rhea" id="RHEA:37067"/>
        <dbReference type="Rhea" id="RHEA-COMP:10375"/>
        <dbReference type="Rhea" id="RHEA-COMP:10376"/>
        <dbReference type="Rhea" id="RHEA-COMP:14737"/>
        <dbReference type="Rhea" id="RHEA-COMP:14739"/>
        <dbReference type="ChEBI" id="CHEBI:13193"/>
        <dbReference type="ChEBI" id="CHEBI:15378"/>
        <dbReference type="ChEBI" id="CHEBI:17319"/>
        <dbReference type="ChEBI" id="CHEBI:17499"/>
        <dbReference type="ChEBI" id="CHEBI:29917"/>
        <dbReference type="ChEBI" id="CHEBI:57844"/>
        <dbReference type="ChEBI" id="CHEBI:57856"/>
        <dbReference type="ChEBI" id="CHEBI:59789"/>
        <dbReference type="ChEBI" id="CHEBI:64428"/>
        <dbReference type="ChEBI" id="CHEBI:74415"/>
        <dbReference type="ChEBI" id="CHEBI:74417"/>
        <dbReference type="EC" id="2.8.4.3"/>
    </reaction>
</comment>
<dbReference type="GO" id="GO:0035597">
    <property type="term" value="F:tRNA-2-methylthio-N(6)-dimethylallyladenosine(37) synthase activity"/>
    <property type="evidence" value="ECO:0007669"/>
    <property type="project" value="UniProtKB-EC"/>
</dbReference>
<evidence type="ECO:0000256" key="6">
    <source>
        <dbReference type="ARBA" id="ARBA00022723"/>
    </source>
</evidence>
<dbReference type="HAMAP" id="MF_01864">
    <property type="entry name" value="tRNA_metthiotr_MiaB"/>
    <property type="match status" value="1"/>
</dbReference>
<evidence type="ECO:0000256" key="11">
    <source>
        <dbReference type="ARBA" id="ARBA00080698"/>
    </source>
</evidence>
<dbReference type="SMART" id="SM00729">
    <property type="entry name" value="Elp3"/>
    <property type="match status" value="1"/>
</dbReference>
<dbReference type="InterPro" id="IPR020612">
    <property type="entry name" value="Methylthiotransferase_CS"/>
</dbReference>
<dbReference type="InterPro" id="IPR006463">
    <property type="entry name" value="MiaB_methiolase"/>
</dbReference>
<dbReference type="SFLD" id="SFLDF00273">
    <property type="entry name" value="(dimethylallyl)adenosine_tRNA"/>
    <property type="match status" value="1"/>
</dbReference>
<dbReference type="NCBIfam" id="TIGR01574">
    <property type="entry name" value="miaB-methiolase"/>
    <property type="match status" value="1"/>
</dbReference>
<evidence type="ECO:0000256" key="8">
    <source>
        <dbReference type="ARBA" id="ARBA00023014"/>
    </source>
</evidence>
<accession>C7LX33</accession>
<evidence type="ECO:0000256" key="7">
    <source>
        <dbReference type="ARBA" id="ARBA00023004"/>
    </source>
</evidence>
<keyword evidence="5 13" id="KW-0949">S-adenosyl-L-methionine</keyword>
<dbReference type="GO" id="GO:0051539">
    <property type="term" value="F:4 iron, 4 sulfur cluster binding"/>
    <property type="evidence" value="ECO:0007669"/>
    <property type="project" value="UniProtKB-UniRule"/>
</dbReference>
<dbReference type="Proteomes" id="UP000002216">
    <property type="component" value="Chromosome"/>
</dbReference>
<protein>
    <recommendedName>
        <fullName evidence="10 13">tRNA-2-methylthio-N(6)-dimethylallyladenosine synthase</fullName>
        <ecNumber evidence="9 13">2.8.4.3</ecNumber>
    </recommendedName>
    <alternativeName>
        <fullName evidence="12 13">(Dimethylallyl)adenosine tRNA methylthiotransferase MiaB</fullName>
    </alternativeName>
    <alternativeName>
        <fullName evidence="11 13">tRNA-i(6)A37 methylthiotransferase</fullName>
    </alternativeName>
</protein>
<keyword evidence="6 13" id="KW-0479">Metal-binding</keyword>
<feature type="binding site" evidence="13">
    <location>
        <position position="10"/>
    </location>
    <ligand>
        <name>[4Fe-4S] cluster</name>
        <dbReference type="ChEBI" id="CHEBI:49883"/>
        <label>1</label>
    </ligand>
</feature>
<dbReference type="RefSeq" id="WP_015772806.1">
    <property type="nucleotide sequence ID" value="NC_013173.1"/>
</dbReference>
<keyword evidence="17" id="KW-0560">Oxidoreductase</keyword>
<dbReference type="InterPro" id="IPR013848">
    <property type="entry name" value="Methylthiotransferase_N"/>
</dbReference>
<dbReference type="PROSITE" id="PS50926">
    <property type="entry name" value="TRAM"/>
    <property type="match status" value="1"/>
</dbReference>
<dbReference type="Gene3D" id="3.40.50.12160">
    <property type="entry name" value="Methylthiotransferase, N-terminal domain"/>
    <property type="match status" value="1"/>
</dbReference>
<dbReference type="EMBL" id="CP001629">
    <property type="protein sequence ID" value="ACU88706.1"/>
    <property type="molecule type" value="Genomic_DNA"/>
</dbReference>
<feature type="binding site" evidence="13">
    <location>
        <position position="154"/>
    </location>
    <ligand>
        <name>[4Fe-4S] cluster</name>
        <dbReference type="ChEBI" id="CHEBI:49883"/>
        <label>2</label>
        <note>4Fe-4S-S-AdoMet</note>
    </ligand>
</feature>
<feature type="domain" description="Radical SAM core" evidence="16">
    <location>
        <begin position="140"/>
        <end position="371"/>
    </location>
</feature>